<evidence type="ECO:0000256" key="3">
    <source>
        <dbReference type="SAM" id="Phobius"/>
    </source>
</evidence>
<evidence type="ECO:0000313" key="5">
    <source>
        <dbReference type="EMBL" id="KAK9753599.1"/>
    </source>
</evidence>
<feature type="region of interest" description="Disordered" evidence="2">
    <location>
        <begin position="238"/>
        <end position="281"/>
    </location>
</feature>
<organism evidence="5 6">
    <name type="scientific">Popillia japonica</name>
    <name type="common">Japanese beetle</name>
    <dbReference type="NCBI Taxonomy" id="7064"/>
    <lineage>
        <taxon>Eukaryota</taxon>
        <taxon>Metazoa</taxon>
        <taxon>Ecdysozoa</taxon>
        <taxon>Arthropoda</taxon>
        <taxon>Hexapoda</taxon>
        <taxon>Insecta</taxon>
        <taxon>Pterygota</taxon>
        <taxon>Neoptera</taxon>
        <taxon>Endopterygota</taxon>
        <taxon>Coleoptera</taxon>
        <taxon>Polyphaga</taxon>
        <taxon>Scarabaeiformia</taxon>
        <taxon>Scarabaeidae</taxon>
        <taxon>Rutelinae</taxon>
        <taxon>Popillia</taxon>
    </lineage>
</organism>
<dbReference type="InterPro" id="IPR003961">
    <property type="entry name" value="FN3_dom"/>
</dbReference>
<dbReference type="Proteomes" id="UP001458880">
    <property type="component" value="Unassembled WGS sequence"/>
</dbReference>
<comment type="caution">
    <text evidence="5">The sequence shown here is derived from an EMBL/GenBank/DDBJ whole genome shotgun (WGS) entry which is preliminary data.</text>
</comment>
<dbReference type="EMBL" id="JASPKY010000012">
    <property type="protein sequence ID" value="KAK9753599.1"/>
    <property type="molecule type" value="Genomic_DNA"/>
</dbReference>
<dbReference type="SMART" id="SM00060">
    <property type="entry name" value="FN3"/>
    <property type="match status" value="1"/>
</dbReference>
<evidence type="ECO:0000256" key="2">
    <source>
        <dbReference type="SAM" id="MobiDB-lite"/>
    </source>
</evidence>
<evidence type="ECO:0000259" key="4">
    <source>
        <dbReference type="PROSITE" id="PS50853"/>
    </source>
</evidence>
<dbReference type="AlphaFoldDB" id="A0AAW1N336"/>
<dbReference type="PANTHER" id="PTHR13817">
    <property type="entry name" value="TITIN"/>
    <property type="match status" value="1"/>
</dbReference>
<dbReference type="Pfam" id="PF00041">
    <property type="entry name" value="fn3"/>
    <property type="match status" value="1"/>
</dbReference>
<keyword evidence="3" id="KW-0812">Transmembrane</keyword>
<dbReference type="InterPro" id="IPR050964">
    <property type="entry name" value="Striated_Muscle_Regulatory"/>
</dbReference>
<keyword evidence="3" id="KW-0472">Membrane</keyword>
<dbReference type="CDD" id="cd00063">
    <property type="entry name" value="FN3"/>
    <property type="match status" value="1"/>
</dbReference>
<reference evidence="5 6" key="1">
    <citation type="journal article" date="2024" name="BMC Genomics">
        <title>De novo assembly and annotation of Popillia japonica's genome with initial clues to its potential as an invasive pest.</title>
        <authorList>
            <person name="Cucini C."/>
            <person name="Boschi S."/>
            <person name="Funari R."/>
            <person name="Cardaioli E."/>
            <person name="Iannotti N."/>
            <person name="Marturano G."/>
            <person name="Paoli F."/>
            <person name="Bruttini M."/>
            <person name="Carapelli A."/>
            <person name="Frati F."/>
            <person name="Nardi F."/>
        </authorList>
    </citation>
    <scope>NUCLEOTIDE SEQUENCE [LARGE SCALE GENOMIC DNA]</scope>
    <source>
        <strain evidence="5">DMR45628</strain>
    </source>
</reference>
<keyword evidence="3" id="KW-1133">Transmembrane helix</keyword>
<dbReference type="PROSITE" id="PS50853">
    <property type="entry name" value="FN3"/>
    <property type="match status" value="1"/>
</dbReference>
<proteinExistence type="predicted"/>
<sequence length="316" mass="35545">MTWDNAWNKTWSVNAPYIIEGLSPQRAYDFRFATINDVGIGGYGGNQRYIMPTRSVPTEPKILVPPEYAGLRDILVNSPYADHYELRWKVPHDNGDPIDYYVIRYCVTEFRDGQWFDSTSECSSEITVSFQYQSYELDNLVPDTTYKLELRAHNPIGLSSPAQIRIKTARGLDAVIPSNDSTSLSSGLILGIVIACVVVVLILVDILCFCVNRTGILAFCCDCARSKRVDEEDSKLGSYKAAPAHPNSLNLPQPIKLAPSSEDEREPLSPENRSPQIVDEKKSLTVEYDGKEVHTKPTEIGRYSAVYARFQYLNNF</sequence>
<feature type="transmembrane region" description="Helical" evidence="3">
    <location>
        <begin position="188"/>
        <end position="209"/>
    </location>
</feature>
<keyword evidence="1" id="KW-0677">Repeat</keyword>
<name>A0AAW1N336_POPJA</name>
<dbReference type="PANTHER" id="PTHR13817:SF73">
    <property type="entry name" value="FIBRONECTIN TYPE-III DOMAIN-CONTAINING PROTEIN"/>
    <property type="match status" value="1"/>
</dbReference>
<keyword evidence="6" id="KW-1185">Reference proteome</keyword>
<evidence type="ECO:0000313" key="6">
    <source>
        <dbReference type="Proteomes" id="UP001458880"/>
    </source>
</evidence>
<protein>
    <submittedName>
        <fullName evidence="5">Fibronectin type III domain</fullName>
    </submittedName>
</protein>
<feature type="domain" description="Fibronectin type-III" evidence="4">
    <location>
        <begin position="70"/>
        <end position="172"/>
    </location>
</feature>
<gene>
    <name evidence="5" type="ORF">QE152_g1913</name>
</gene>
<dbReference type="InterPro" id="IPR036116">
    <property type="entry name" value="FN3_sf"/>
</dbReference>
<dbReference type="SUPFAM" id="SSF49265">
    <property type="entry name" value="Fibronectin type III"/>
    <property type="match status" value="1"/>
</dbReference>
<accession>A0AAW1N336</accession>
<dbReference type="Gene3D" id="2.60.40.10">
    <property type="entry name" value="Immunoglobulins"/>
    <property type="match status" value="1"/>
</dbReference>
<dbReference type="InterPro" id="IPR013783">
    <property type="entry name" value="Ig-like_fold"/>
</dbReference>
<evidence type="ECO:0000256" key="1">
    <source>
        <dbReference type="ARBA" id="ARBA00022737"/>
    </source>
</evidence>